<dbReference type="InterPro" id="IPR011709">
    <property type="entry name" value="DEAD-box_helicase_OB_fold"/>
</dbReference>
<protein>
    <submittedName>
        <fullName evidence="7">ATP-dependent RNA helicase HrpA</fullName>
        <ecNumber evidence="7">3.6.4.13</ecNumber>
    </submittedName>
</protein>
<sequence length="1296" mass="147326">MAQQQVQDLPTFNANNVCAWHAKKLTSLREKIIARIKREQPVDKLVEQLANDIEQAQAVLAARKAAVPAISFPEQLPISEKRADIAELIANNQVVILAGETGSGKTTQLPKICLELGRGIRGLIGHTQPRRIAARTVADRIAQELQVPLGDAVGYQVRFTDHVTDSTLIKLMTDGILLAEIQQDPLLLKYDTLIIDEAHERSLNIDFLLGYLKQILVKRPDLKLIVTSATIDLDRFSKHFNNAPVIEVSGRTYPVEVLYRPWQDEFEDLTQAIVNAVEEIQAISKGRGGDVLVFLSGERDIREASHALKKANLPHWEIVPLYARLSLEEQNRVFSPHKGRRVVLATNVAETSLTVPGIRYVIDPGTARIKRYSLRTKVERLPVENISQASANQRKGRCGRVSEGVCIRLYDREDFESRPEFTDPEILRSNLAAVILQMLQMRIGDVRKFPFVDKPDNRLINDGFKLLEELGAVDKSNRVTKLGRDLQQLPLDPKFGRMIVAAAEQGCLRELLIIVSGLTIQDPRERPADKQQAADEKHRRFWDEKSDFLSLVNLWHYVEEQRQELSQNQLRKLCQKEFLNFMRLREWRELHHQLRVTIKKMGFKENQEPASYDVVHEALLTGLLSNMGNKNEEPDARDYRGTRNRKFMIFPGSALRKKRPKWLFAAEMIETSQVYAHCVAQMEPEWALKSGAHLLKYNYFEPHYDKRAGQVKAFVRISLFGLVLIEKKRVGYSKIDPAEAREVFIRAALVEGQYRGKGAFFNKNNALIAEVEDLEAKSRRKDIMVDDEVLFHFYNEIIPSDICNLAGFEHWRKKLEETQPDALLLSRDLLMLHGAEGVTEAQFPDQLDFDGVTLPVSYHFEPGHPQDGVSVKVPVTLLHMLSDLYLPWLVPGLLRDKCIALVKALPKAKRKKVVPVPQFVDRAMARMTRSKASLTEALTRELKRLADIELTEDDWDESALEPFYHMNVIVVDAAGKPLDQGRDLNALRERYRGHVQESLQSAGSSFEQTELTGWTFESLPETVDLDKGGVTVRGFPALQDDTSSVSLRVLDNPAEAYQASLAGLARLACLQLGQSVRYLQKQLLKGKDIGLTMVDLGKRDQVVDDILMAAVYRACFLDKPFPRTATEFKQCVDAGAGELVSIAQEYETLLLDILKYVVAIKKAMKSNKSAFALALAFGDINQQLAQLIYKGFMFATPVQWLKQYPRYLNAIEVRIEKAAQNPQKDRVAIAELTGLWQKHQDRLLKEGSHSYIQNTAWQEYRWMLEELRVSLFAQTLKTLMPVSAKRLNKQWQLSEQ</sequence>
<evidence type="ECO:0000259" key="5">
    <source>
        <dbReference type="PROSITE" id="PS51192"/>
    </source>
</evidence>
<dbReference type="FunFam" id="1.20.120.1080:FF:000005">
    <property type="entry name" value="ATP-dependent helicase HrpA"/>
    <property type="match status" value="1"/>
</dbReference>
<feature type="domain" description="Helicase C-terminal" evidence="6">
    <location>
        <begin position="268"/>
        <end position="442"/>
    </location>
</feature>
<dbReference type="GO" id="GO:0016787">
    <property type="term" value="F:hydrolase activity"/>
    <property type="evidence" value="ECO:0007669"/>
    <property type="project" value="UniProtKB-KW"/>
</dbReference>
<evidence type="ECO:0000313" key="8">
    <source>
        <dbReference type="Proteomes" id="UP001169760"/>
    </source>
</evidence>
<dbReference type="GO" id="GO:0003723">
    <property type="term" value="F:RNA binding"/>
    <property type="evidence" value="ECO:0007669"/>
    <property type="project" value="TreeGrafter"/>
</dbReference>
<evidence type="ECO:0000256" key="2">
    <source>
        <dbReference type="ARBA" id="ARBA00022801"/>
    </source>
</evidence>
<dbReference type="SUPFAM" id="SSF52540">
    <property type="entry name" value="P-loop containing nucleoside triphosphate hydrolases"/>
    <property type="match status" value="1"/>
</dbReference>
<name>A0AAW7X7P2_9GAMM</name>
<dbReference type="InterPro" id="IPR003593">
    <property type="entry name" value="AAA+_ATPase"/>
</dbReference>
<dbReference type="PROSITE" id="PS51192">
    <property type="entry name" value="HELICASE_ATP_BIND_1"/>
    <property type="match status" value="1"/>
</dbReference>
<dbReference type="GO" id="GO:0003724">
    <property type="term" value="F:RNA helicase activity"/>
    <property type="evidence" value="ECO:0007669"/>
    <property type="project" value="UniProtKB-EC"/>
</dbReference>
<dbReference type="InterPro" id="IPR011545">
    <property type="entry name" value="DEAD/DEAH_box_helicase_dom"/>
</dbReference>
<evidence type="ECO:0000259" key="6">
    <source>
        <dbReference type="PROSITE" id="PS51194"/>
    </source>
</evidence>
<dbReference type="PROSITE" id="PS51194">
    <property type="entry name" value="HELICASE_CTER"/>
    <property type="match status" value="1"/>
</dbReference>
<dbReference type="Gene3D" id="3.40.50.300">
    <property type="entry name" value="P-loop containing nucleotide triphosphate hydrolases"/>
    <property type="match status" value="2"/>
</dbReference>
<dbReference type="InterPro" id="IPR001650">
    <property type="entry name" value="Helicase_C-like"/>
</dbReference>
<reference evidence="7" key="1">
    <citation type="submission" date="2023-07" db="EMBL/GenBank/DDBJ databases">
        <title>Genome content predicts the carbon catabolic preferences of heterotrophic bacteria.</title>
        <authorList>
            <person name="Gralka M."/>
        </authorList>
    </citation>
    <scope>NUCLEOTIDE SEQUENCE</scope>
    <source>
        <strain evidence="7">I3M17_2</strain>
    </source>
</reference>
<dbReference type="SMART" id="SM00382">
    <property type="entry name" value="AAA"/>
    <property type="match status" value="1"/>
</dbReference>
<dbReference type="NCBIfam" id="TIGR01967">
    <property type="entry name" value="DEAH_box_HrpA"/>
    <property type="match status" value="1"/>
</dbReference>
<dbReference type="Pfam" id="PF04408">
    <property type="entry name" value="WHD_HA2"/>
    <property type="match status" value="1"/>
</dbReference>
<evidence type="ECO:0000256" key="3">
    <source>
        <dbReference type="ARBA" id="ARBA00022806"/>
    </source>
</evidence>
<dbReference type="InterPro" id="IPR048333">
    <property type="entry name" value="HA2_WH"/>
</dbReference>
<dbReference type="SMART" id="SM00487">
    <property type="entry name" value="DEXDc"/>
    <property type="match status" value="1"/>
</dbReference>
<dbReference type="CDD" id="cd17989">
    <property type="entry name" value="DEXHc_HrpA"/>
    <property type="match status" value="1"/>
</dbReference>
<dbReference type="CDD" id="cd18791">
    <property type="entry name" value="SF2_C_RHA"/>
    <property type="match status" value="1"/>
</dbReference>
<feature type="domain" description="Helicase ATP-binding" evidence="5">
    <location>
        <begin position="86"/>
        <end position="249"/>
    </location>
</feature>
<keyword evidence="2 7" id="KW-0378">Hydrolase</keyword>
<evidence type="ECO:0000256" key="4">
    <source>
        <dbReference type="ARBA" id="ARBA00022840"/>
    </source>
</evidence>
<dbReference type="Gene3D" id="1.20.120.1080">
    <property type="match status" value="1"/>
</dbReference>
<comment type="caution">
    <text evidence="7">The sequence shown here is derived from an EMBL/GenBank/DDBJ whole genome shotgun (WGS) entry which is preliminary data.</text>
</comment>
<dbReference type="Pfam" id="PF00270">
    <property type="entry name" value="DEAD"/>
    <property type="match status" value="1"/>
</dbReference>
<dbReference type="EMBL" id="JAUOPB010000007">
    <property type="protein sequence ID" value="MDO6422813.1"/>
    <property type="molecule type" value="Genomic_DNA"/>
</dbReference>
<dbReference type="NCBIfam" id="NF008348">
    <property type="entry name" value="PRK11131.1"/>
    <property type="match status" value="1"/>
</dbReference>
<dbReference type="InterPro" id="IPR007502">
    <property type="entry name" value="Helicase-assoc_dom"/>
</dbReference>
<keyword evidence="4" id="KW-0067">ATP-binding</keyword>
<dbReference type="SMART" id="SM00490">
    <property type="entry name" value="HELICc"/>
    <property type="match status" value="1"/>
</dbReference>
<dbReference type="GO" id="GO:0005524">
    <property type="term" value="F:ATP binding"/>
    <property type="evidence" value="ECO:0007669"/>
    <property type="project" value="UniProtKB-KW"/>
</dbReference>
<evidence type="ECO:0000256" key="1">
    <source>
        <dbReference type="ARBA" id="ARBA00022741"/>
    </source>
</evidence>
<accession>A0AAW7X7P2</accession>
<dbReference type="InterPro" id="IPR014001">
    <property type="entry name" value="Helicase_ATP-bd"/>
</dbReference>
<proteinExistence type="predicted"/>
<keyword evidence="3 7" id="KW-0347">Helicase</keyword>
<dbReference type="Proteomes" id="UP001169760">
    <property type="component" value="Unassembled WGS sequence"/>
</dbReference>
<evidence type="ECO:0000313" key="7">
    <source>
        <dbReference type="EMBL" id="MDO6422813.1"/>
    </source>
</evidence>
<dbReference type="EC" id="3.6.4.13" evidence="7"/>
<dbReference type="RefSeq" id="WP_303492705.1">
    <property type="nucleotide sequence ID" value="NZ_JAUOPB010000007.1"/>
</dbReference>
<dbReference type="InterPro" id="IPR024590">
    <property type="entry name" value="HrpA_C"/>
</dbReference>
<dbReference type="Pfam" id="PF11898">
    <property type="entry name" value="DUF3418"/>
    <property type="match status" value="1"/>
</dbReference>
<dbReference type="SMART" id="SM00847">
    <property type="entry name" value="HA2"/>
    <property type="match status" value="1"/>
</dbReference>
<dbReference type="Pfam" id="PF21010">
    <property type="entry name" value="HA2_C"/>
    <property type="match status" value="1"/>
</dbReference>
<dbReference type="InterPro" id="IPR027417">
    <property type="entry name" value="P-loop_NTPase"/>
</dbReference>
<dbReference type="InterPro" id="IPR010222">
    <property type="entry name" value="RNA_helicase_HrpA"/>
</dbReference>
<dbReference type="PANTHER" id="PTHR18934">
    <property type="entry name" value="ATP-DEPENDENT RNA HELICASE"/>
    <property type="match status" value="1"/>
</dbReference>
<dbReference type="FunFam" id="3.40.50.300:FF:000575">
    <property type="entry name" value="ATP-dependent helicase hrpA"/>
    <property type="match status" value="1"/>
</dbReference>
<dbReference type="Pfam" id="PF07717">
    <property type="entry name" value="OB_NTP_bind"/>
    <property type="match status" value="1"/>
</dbReference>
<dbReference type="PANTHER" id="PTHR18934:SF99">
    <property type="entry name" value="ATP-DEPENDENT RNA HELICASE DHX37-RELATED"/>
    <property type="match status" value="1"/>
</dbReference>
<organism evidence="7 8">
    <name type="scientific">Saccharophagus degradans</name>
    <dbReference type="NCBI Taxonomy" id="86304"/>
    <lineage>
        <taxon>Bacteria</taxon>
        <taxon>Pseudomonadati</taxon>
        <taxon>Pseudomonadota</taxon>
        <taxon>Gammaproteobacteria</taxon>
        <taxon>Cellvibrionales</taxon>
        <taxon>Cellvibrionaceae</taxon>
        <taxon>Saccharophagus</taxon>
    </lineage>
</organism>
<gene>
    <name evidence="7" type="primary">hrpA</name>
    <name evidence="7" type="ORF">Q4521_10035</name>
</gene>
<dbReference type="Pfam" id="PF00271">
    <property type="entry name" value="Helicase_C"/>
    <property type="match status" value="1"/>
</dbReference>
<keyword evidence="1" id="KW-0547">Nucleotide-binding</keyword>